<dbReference type="EMBL" id="CP000236">
    <property type="protein sequence ID" value="ABD45415.1"/>
    <property type="molecule type" value="Genomic_DNA"/>
</dbReference>
<dbReference type="Proteomes" id="UP000008320">
    <property type="component" value="Chromosome"/>
</dbReference>
<proteinExistence type="predicted"/>
<feature type="transmembrane region" description="Helical" evidence="1">
    <location>
        <begin position="20"/>
        <end position="39"/>
    </location>
</feature>
<dbReference type="HOGENOM" id="CLU_3152276_0_0_5"/>
<accession>Q2GGQ6</accession>
<protein>
    <submittedName>
        <fullName evidence="2">Uncharacterized protein</fullName>
    </submittedName>
</protein>
<keyword evidence="1" id="KW-0472">Membrane</keyword>
<gene>
    <name evidence="2" type="ordered locus">ECH_0565</name>
</gene>
<keyword evidence="3" id="KW-1185">Reference proteome</keyword>
<reference evidence="2 3" key="1">
    <citation type="journal article" date="2006" name="PLoS Genet.">
        <title>Comparative genomics of emerging human ehrlichiosis agents.</title>
        <authorList>
            <person name="Dunning Hotopp J.C."/>
            <person name="Lin M."/>
            <person name="Madupu R."/>
            <person name="Crabtree J."/>
            <person name="Angiuoli S.V."/>
            <person name="Eisen J.A."/>
            <person name="Seshadri R."/>
            <person name="Ren Q."/>
            <person name="Wu M."/>
            <person name="Utterback T.R."/>
            <person name="Smith S."/>
            <person name="Lewis M."/>
            <person name="Khouri H."/>
            <person name="Zhang C."/>
            <person name="Niu H."/>
            <person name="Lin Q."/>
            <person name="Ohashi N."/>
            <person name="Zhi N."/>
            <person name="Nelson W."/>
            <person name="Brinkac L.M."/>
            <person name="Dodson R.J."/>
            <person name="Rosovitz M.J."/>
            <person name="Sundaram J."/>
            <person name="Daugherty S.C."/>
            <person name="Davidsen T."/>
            <person name="Durkin A.S."/>
            <person name="Gwinn M."/>
            <person name="Haft D.H."/>
            <person name="Selengut J.D."/>
            <person name="Sullivan S.A."/>
            <person name="Zafar N."/>
            <person name="Zhou L."/>
            <person name="Benahmed F."/>
            <person name="Forberger H."/>
            <person name="Halpin R."/>
            <person name="Mulligan S."/>
            <person name="Robinson J."/>
            <person name="White O."/>
            <person name="Rikihisa Y."/>
            <person name="Tettelin H."/>
        </authorList>
    </citation>
    <scope>NUCLEOTIDE SEQUENCE [LARGE SCALE GENOMIC DNA]</scope>
    <source>
        <strain evidence="3">ATCC CRL-10679 / Arkansas</strain>
    </source>
</reference>
<organism evidence="2 3">
    <name type="scientific">Ehrlichia chaffeensis (strain ATCC CRL-10679 / Arkansas)</name>
    <dbReference type="NCBI Taxonomy" id="205920"/>
    <lineage>
        <taxon>Bacteria</taxon>
        <taxon>Pseudomonadati</taxon>
        <taxon>Pseudomonadota</taxon>
        <taxon>Alphaproteobacteria</taxon>
        <taxon>Rickettsiales</taxon>
        <taxon>Anaplasmataceae</taxon>
        <taxon>Ehrlichia</taxon>
    </lineage>
</organism>
<keyword evidence="1" id="KW-1133">Transmembrane helix</keyword>
<name>Q2GGQ6_EHRCR</name>
<keyword evidence="1" id="KW-0812">Transmembrane</keyword>
<dbReference type="AlphaFoldDB" id="Q2GGQ6"/>
<evidence type="ECO:0000313" key="3">
    <source>
        <dbReference type="Proteomes" id="UP000008320"/>
    </source>
</evidence>
<dbReference type="KEGG" id="ech:ECH_0565"/>
<evidence type="ECO:0000256" key="1">
    <source>
        <dbReference type="SAM" id="Phobius"/>
    </source>
</evidence>
<dbReference type="STRING" id="205920.ECH_0565"/>
<sequence>MHSAAAGIKSNILEYSKKEYYYIHCFTFFSYYIYSFSNYRKSRLLSRS</sequence>
<evidence type="ECO:0000313" key="2">
    <source>
        <dbReference type="EMBL" id="ABD45415.1"/>
    </source>
</evidence>